<organism evidence="2 3">
    <name type="scientific">Allobranchiibius huperziae</name>
    <dbReference type="NCBI Taxonomy" id="1874116"/>
    <lineage>
        <taxon>Bacteria</taxon>
        <taxon>Bacillati</taxon>
        <taxon>Actinomycetota</taxon>
        <taxon>Actinomycetes</taxon>
        <taxon>Micrococcales</taxon>
        <taxon>Dermacoccaceae</taxon>
        <taxon>Allobranchiibius</taxon>
    </lineage>
</organism>
<evidence type="ECO:0000259" key="1">
    <source>
        <dbReference type="PROSITE" id="PS51163"/>
    </source>
</evidence>
<dbReference type="RefSeq" id="WP_179480595.1">
    <property type="nucleotide sequence ID" value="NZ_JACCFW010000001.1"/>
</dbReference>
<dbReference type="InterPro" id="IPR017945">
    <property type="entry name" value="DHBP_synth_RibB-like_a/b_dom"/>
</dbReference>
<dbReference type="AlphaFoldDB" id="A0A853DF55"/>
<protein>
    <submittedName>
        <fullName evidence="2">tRNA threonylcarbamoyl adenosine modification protein (Sua5/YciO/YrdC/YwlC family)</fullName>
    </submittedName>
</protein>
<reference evidence="2 3" key="1">
    <citation type="submission" date="2020-07" db="EMBL/GenBank/DDBJ databases">
        <title>Sequencing the genomes of 1000 actinobacteria strains.</title>
        <authorList>
            <person name="Klenk H.-P."/>
        </authorList>
    </citation>
    <scope>NUCLEOTIDE SEQUENCE [LARGE SCALE GENOMIC DNA]</scope>
    <source>
        <strain evidence="2 3">DSM 29531</strain>
    </source>
</reference>
<comment type="caution">
    <text evidence="2">The sequence shown here is derived from an EMBL/GenBank/DDBJ whole genome shotgun (WGS) entry which is preliminary data.</text>
</comment>
<dbReference type="Proteomes" id="UP000571817">
    <property type="component" value="Unassembled WGS sequence"/>
</dbReference>
<dbReference type="GO" id="GO:0003725">
    <property type="term" value="F:double-stranded RNA binding"/>
    <property type="evidence" value="ECO:0007669"/>
    <property type="project" value="InterPro"/>
</dbReference>
<dbReference type="SUPFAM" id="SSF55821">
    <property type="entry name" value="YrdC/RibB"/>
    <property type="match status" value="1"/>
</dbReference>
<gene>
    <name evidence="2" type="ORF">HNR15_001562</name>
</gene>
<dbReference type="PROSITE" id="PS51163">
    <property type="entry name" value="YRDC"/>
    <property type="match status" value="1"/>
</dbReference>
<dbReference type="InterPro" id="IPR052532">
    <property type="entry name" value="SUA5_domain"/>
</dbReference>
<dbReference type="EMBL" id="JACCFW010000001">
    <property type="protein sequence ID" value="NYJ74599.1"/>
    <property type="molecule type" value="Genomic_DNA"/>
</dbReference>
<dbReference type="NCBIfam" id="TIGR00057">
    <property type="entry name" value="L-threonylcarbamoyladenylate synthase"/>
    <property type="match status" value="1"/>
</dbReference>
<evidence type="ECO:0000313" key="2">
    <source>
        <dbReference type="EMBL" id="NYJ74599.1"/>
    </source>
</evidence>
<accession>A0A853DF55</accession>
<dbReference type="Pfam" id="PF01300">
    <property type="entry name" value="Sua5_yciO_yrdC"/>
    <property type="match status" value="1"/>
</dbReference>
<sequence>MARYFDVHPRDPQPRSIGQAVAIVRDGGLLAYPTESGYALGCSLDNPDGKERITRIRQLDSHHHFTLVCHDFAQVGQLVHFDNRVFRSVKAAAPGSYTFILPATGAVPRRLLHPKKRTVGVRIAAHPVACALLEELGDPILSSTLILPDHEEPMTDGWQVKEELDHQVDAVIDSGECGDEPTTVVDWSGETPEVVRVGSGDPAPFE</sequence>
<keyword evidence="3" id="KW-1185">Reference proteome</keyword>
<name>A0A853DF55_9MICO</name>
<feature type="domain" description="YrdC-like" evidence="1">
    <location>
        <begin position="14"/>
        <end position="200"/>
    </location>
</feature>
<dbReference type="Gene3D" id="3.90.870.10">
    <property type="entry name" value="DHBP synthase"/>
    <property type="match status" value="1"/>
</dbReference>
<dbReference type="PANTHER" id="PTHR42828:SF3">
    <property type="entry name" value="THREONYLCARBAMOYL-AMP SYNTHASE"/>
    <property type="match status" value="1"/>
</dbReference>
<dbReference type="PANTHER" id="PTHR42828">
    <property type="entry name" value="DHBP SYNTHASE RIBB-LIKE ALPHA/BETA DOMAIN-CONTAINING PROTEIN"/>
    <property type="match status" value="1"/>
</dbReference>
<evidence type="ECO:0000313" key="3">
    <source>
        <dbReference type="Proteomes" id="UP000571817"/>
    </source>
</evidence>
<dbReference type="InterPro" id="IPR006070">
    <property type="entry name" value="Sua5-like_dom"/>
</dbReference>
<proteinExistence type="predicted"/>